<reference evidence="3 4" key="1">
    <citation type="journal article" date="2018" name="Biotechnol. Biofuels">
        <title>Integrative visual omics of the white-rot fungus Polyporus brumalis exposes the biotechnological potential of its oxidative enzymes for delignifying raw plant biomass.</title>
        <authorList>
            <person name="Miyauchi S."/>
            <person name="Rancon A."/>
            <person name="Drula E."/>
            <person name="Hage H."/>
            <person name="Chaduli D."/>
            <person name="Favel A."/>
            <person name="Grisel S."/>
            <person name="Henrissat B."/>
            <person name="Herpoel-Gimbert I."/>
            <person name="Ruiz-Duenas F.J."/>
            <person name="Chevret D."/>
            <person name="Hainaut M."/>
            <person name="Lin J."/>
            <person name="Wang M."/>
            <person name="Pangilinan J."/>
            <person name="Lipzen A."/>
            <person name="Lesage-Meessen L."/>
            <person name="Navarro D."/>
            <person name="Riley R."/>
            <person name="Grigoriev I.V."/>
            <person name="Zhou S."/>
            <person name="Raouche S."/>
            <person name="Rosso M.N."/>
        </authorList>
    </citation>
    <scope>NUCLEOTIDE SEQUENCE [LARGE SCALE GENOMIC DNA]</scope>
    <source>
        <strain evidence="3 4">BRFM 1820</strain>
    </source>
</reference>
<dbReference type="AlphaFoldDB" id="A0A371D4E0"/>
<organism evidence="3 4">
    <name type="scientific">Lentinus brumalis</name>
    <dbReference type="NCBI Taxonomy" id="2498619"/>
    <lineage>
        <taxon>Eukaryota</taxon>
        <taxon>Fungi</taxon>
        <taxon>Dikarya</taxon>
        <taxon>Basidiomycota</taxon>
        <taxon>Agaricomycotina</taxon>
        <taxon>Agaricomycetes</taxon>
        <taxon>Polyporales</taxon>
        <taxon>Polyporaceae</taxon>
        <taxon>Lentinus</taxon>
    </lineage>
</organism>
<accession>A0A371D4E0</accession>
<dbReference type="InterPro" id="IPR015655">
    <property type="entry name" value="PP2C"/>
</dbReference>
<evidence type="ECO:0000313" key="4">
    <source>
        <dbReference type="Proteomes" id="UP000256964"/>
    </source>
</evidence>
<dbReference type="InterPro" id="IPR001932">
    <property type="entry name" value="PPM-type_phosphatase-like_dom"/>
</dbReference>
<evidence type="ECO:0000256" key="1">
    <source>
        <dbReference type="SAM" id="MobiDB-lite"/>
    </source>
</evidence>
<dbReference type="PROSITE" id="PS51746">
    <property type="entry name" value="PPM_2"/>
    <property type="match status" value="1"/>
</dbReference>
<name>A0A371D4E0_9APHY</name>
<dbReference type="Proteomes" id="UP000256964">
    <property type="component" value="Unassembled WGS sequence"/>
</dbReference>
<dbReference type="Gene3D" id="3.60.40.10">
    <property type="entry name" value="PPM-type phosphatase domain"/>
    <property type="match status" value="1"/>
</dbReference>
<feature type="domain" description="PPM-type phosphatase" evidence="2">
    <location>
        <begin position="110"/>
        <end position="484"/>
    </location>
</feature>
<evidence type="ECO:0000259" key="2">
    <source>
        <dbReference type="PROSITE" id="PS51746"/>
    </source>
</evidence>
<dbReference type="EMBL" id="KZ857419">
    <property type="protein sequence ID" value="RDX47371.1"/>
    <property type="molecule type" value="Genomic_DNA"/>
</dbReference>
<dbReference type="GO" id="GO:0005739">
    <property type="term" value="C:mitochondrion"/>
    <property type="evidence" value="ECO:0007669"/>
    <property type="project" value="TreeGrafter"/>
</dbReference>
<feature type="region of interest" description="Disordered" evidence="1">
    <location>
        <begin position="27"/>
        <end position="48"/>
    </location>
</feature>
<dbReference type="InterPro" id="IPR036457">
    <property type="entry name" value="PPM-type-like_dom_sf"/>
</dbReference>
<dbReference type="STRING" id="139420.A0A371D4E0"/>
<dbReference type="OrthoDB" id="420076at2759"/>
<gene>
    <name evidence="3" type="ORF">OH76DRAFT_1385173</name>
</gene>
<protein>
    <submittedName>
        <fullName evidence="3">Protein serine/threonine phosphatase 2C</fullName>
    </submittedName>
</protein>
<dbReference type="PANTHER" id="PTHR13832">
    <property type="entry name" value="PROTEIN PHOSPHATASE 2C"/>
    <property type="match status" value="1"/>
</dbReference>
<dbReference type="SMART" id="SM00332">
    <property type="entry name" value="PP2Cc"/>
    <property type="match status" value="1"/>
</dbReference>
<keyword evidence="4" id="KW-1185">Reference proteome</keyword>
<dbReference type="PANTHER" id="PTHR13832:SF792">
    <property type="entry name" value="GM14286P"/>
    <property type="match status" value="1"/>
</dbReference>
<dbReference type="GO" id="GO:0004741">
    <property type="term" value="F:[pyruvate dehydrogenase (acetyl-transferring)]-phosphatase activity"/>
    <property type="evidence" value="ECO:0007669"/>
    <property type="project" value="TreeGrafter"/>
</dbReference>
<dbReference type="CDD" id="cd00143">
    <property type="entry name" value="PP2Cc"/>
    <property type="match status" value="1"/>
</dbReference>
<sequence length="493" mass="54137">MHQVCRIGTKFSTASSLRAHAQLRKMSTLNRAGGGPKESKDGQDASGPAAGRTFMLSLFGMWAAAMSCLSNAAVSLEGDLDTRRRLFDADQILRRHEKTTRAPAGSGITRYDFSHVGSNEPAEDDHQEVVVPVPSGYWSFFGIFDGHNGGDTSKWLADNLILAVIGGLGDLYSALVGTESNAAPEPTPSDISAKLKEVFNELDDAIVNEPLRDVFASNSRQAGATLLGPAWAGSCALLSFYDSHSRRLHLALTGDSRAVLGRRRYDSEGELKYDVYILTTDQNAMNPRELERLTADHPGENVVQNSRVFGMGVSRAFGDARLKWTREVQDKLKRHHLGRSPLAVVKTPPYLIAEPEVTSIDIQPGDFLIMGSDGLWESLTSEEAVGLVGLWKEGEKDRFGNREPLGGYAPHTLPVWMAERDDTQRYRQWGTEKRFARRDANAATHLLRNALGGADRELIASLLSMKTPKARTYRDDMTAIVVFFSDEGARKSA</sequence>
<dbReference type="SUPFAM" id="SSF81606">
    <property type="entry name" value="PP2C-like"/>
    <property type="match status" value="1"/>
</dbReference>
<evidence type="ECO:0000313" key="3">
    <source>
        <dbReference type="EMBL" id="RDX47371.1"/>
    </source>
</evidence>
<dbReference type="Pfam" id="PF00481">
    <property type="entry name" value="PP2C"/>
    <property type="match status" value="1"/>
</dbReference>
<proteinExistence type="predicted"/>